<dbReference type="Gene3D" id="3.30.450.290">
    <property type="match status" value="1"/>
</dbReference>
<dbReference type="InterPro" id="IPR003607">
    <property type="entry name" value="HD/PDEase_dom"/>
</dbReference>
<evidence type="ECO:0000259" key="2">
    <source>
        <dbReference type="PROSITE" id="PS51831"/>
    </source>
</evidence>
<dbReference type="InterPro" id="IPR006674">
    <property type="entry name" value="HD_domain"/>
</dbReference>
<protein>
    <submittedName>
        <fullName evidence="4">Response regulator</fullName>
    </submittedName>
</protein>
<keyword evidence="1" id="KW-0812">Transmembrane</keyword>
<dbReference type="PROSITE" id="PS51831">
    <property type="entry name" value="HD"/>
    <property type="match status" value="1"/>
</dbReference>
<dbReference type="InterPro" id="IPR037522">
    <property type="entry name" value="HD_GYP_dom"/>
</dbReference>
<accession>A0A3B0YRN0</accession>
<dbReference type="Pfam" id="PF13487">
    <property type="entry name" value="HD_5"/>
    <property type="match status" value="1"/>
</dbReference>
<evidence type="ECO:0000259" key="3">
    <source>
        <dbReference type="PROSITE" id="PS51832"/>
    </source>
</evidence>
<dbReference type="SMART" id="SM00471">
    <property type="entry name" value="HDc"/>
    <property type="match status" value="1"/>
</dbReference>
<evidence type="ECO:0000313" key="4">
    <source>
        <dbReference type="EMBL" id="VAW83545.1"/>
    </source>
</evidence>
<dbReference type="AlphaFoldDB" id="A0A3B0YRN0"/>
<dbReference type="PANTHER" id="PTHR45228:SF9">
    <property type="entry name" value="3'3'-CGAMP-SPECIFIC PHOSPHODIESTERASE 2"/>
    <property type="match status" value="1"/>
</dbReference>
<feature type="domain" description="HD-GYP" evidence="3">
    <location>
        <begin position="274"/>
        <end position="471"/>
    </location>
</feature>
<dbReference type="SUPFAM" id="SSF109604">
    <property type="entry name" value="HD-domain/PDEase-like"/>
    <property type="match status" value="1"/>
</dbReference>
<proteinExistence type="predicted"/>
<feature type="transmembrane region" description="Helical" evidence="1">
    <location>
        <begin position="16"/>
        <end position="35"/>
    </location>
</feature>
<dbReference type="EMBL" id="UOFO01000008">
    <property type="protein sequence ID" value="VAW83545.1"/>
    <property type="molecule type" value="Genomic_DNA"/>
</dbReference>
<keyword evidence="1" id="KW-1133">Transmembrane helix</keyword>
<evidence type="ECO:0000256" key="1">
    <source>
        <dbReference type="SAM" id="Phobius"/>
    </source>
</evidence>
<gene>
    <name evidence="4" type="ORF">MNBD_GAMMA16-262</name>
</gene>
<dbReference type="Gene3D" id="1.10.3210.10">
    <property type="entry name" value="Hypothetical protein af1432"/>
    <property type="match status" value="1"/>
</dbReference>
<dbReference type="PANTHER" id="PTHR45228">
    <property type="entry name" value="CYCLIC DI-GMP PHOSPHODIESTERASE TM_0186-RELATED"/>
    <property type="match status" value="1"/>
</dbReference>
<dbReference type="PROSITE" id="PS51832">
    <property type="entry name" value="HD_GYP"/>
    <property type="match status" value="1"/>
</dbReference>
<dbReference type="CDD" id="cd00077">
    <property type="entry name" value="HDc"/>
    <property type="match status" value="1"/>
</dbReference>
<keyword evidence="1" id="KW-0472">Membrane</keyword>
<name>A0A3B0YRN0_9ZZZZ</name>
<feature type="transmembrane region" description="Helical" evidence="1">
    <location>
        <begin position="179"/>
        <end position="198"/>
    </location>
</feature>
<reference evidence="4" key="1">
    <citation type="submission" date="2018-06" db="EMBL/GenBank/DDBJ databases">
        <authorList>
            <person name="Zhirakovskaya E."/>
        </authorList>
    </citation>
    <scope>NUCLEOTIDE SEQUENCE</scope>
</reference>
<feature type="domain" description="HD" evidence="2">
    <location>
        <begin position="296"/>
        <end position="420"/>
    </location>
</feature>
<dbReference type="InterPro" id="IPR052020">
    <property type="entry name" value="Cyclic_di-GMP/3'3'-cGAMP_PDE"/>
</dbReference>
<sequence length="478" mass="53443">MATKKPSIKTITVKNITAVIFIMVAILLVITGLNFRALSKTAIENQSLAHAELVKAGLTAQMKAGVMAKENFYLTEIRELNKINKIIIIRGEAINQQFGTTTPENIYKDKSVEQAFKTKKTIFTIDEFNLSPTIRAVIPYIANSNGTSNCLSCHTVPEGSVLGVIDITLDVTQYRNQSLLVLASILFISFSFLLLIIVNTSHIIQQNVQEPLNQLIQQTKLAYKKNKPILIDQFTSSEFTSVATEINLFNNEVIANQGMLQEKNAQLIALNDEIESTLRETIYIMGVIEGRRSQETSNHTKRVALYSQLMAKKVGLSPREVELITAASPLHDIGKIGIPDKILLKPSRLSEEEQEIMKTHPHIGYTMLNHSNRDILQAAAITALQHHEKWDGSGYPQGFKGGNIHIYGRIVALADIFDALFSCRVYKESWPLPKVIEYIKNQSGKHLDPNLVQIFLDSITEFVAITERYPSDCPVNPL</sequence>
<organism evidence="4">
    <name type="scientific">hydrothermal vent metagenome</name>
    <dbReference type="NCBI Taxonomy" id="652676"/>
    <lineage>
        <taxon>unclassified sequences</taxon>
        <taxon>metagenomes</taxon>
        <taxon>ecological metagenomes</taxon>
    </lineage>
</organism>